<accession>A0ABV5Y243</accession>
<keyword evidence="2" id="KW-1185">Reference proteome</keyword>
<protein>
    <recommendedName>
        <fullName evidence="3">SCP domain-containing protein</fullName>
    </recommendedName>
</protein>
<comment type="caution">
    <text evidence="1">The sequence shown here is derived from an EMBL/GenBank/DDBJ whole genome shotgun (WGS) entry which is preliminary data.</text>
</comment>
<reference evidence="1 2" key="1">
    <citation type="submission" date="2024-09" db="EMBL/GenBank/DDBJ databases">
        <authorList>
            <person name="Sun Q."/>
            <person name="Mori K."/>
        </authorList>
    </citation>
    <scope>NUCLEOTIDE SEQUENCE [LARGE SCALE GENOMIC DNA]</scope>
    <source>
        <strain evidence="1 2">JCM 1334</strain>
    </source>
</reference>
<name>A0ABV5Y243_ARTRM</name>
<evidence type="ECO:0000313" key="1">
    <source>
        <dbReference type="EMBL" id="MFB9821066.1"/>
    </source>
</evidence>
<dbReference type="Proteomes" id="UP001589702">
    <property type="component" value="Unassembled WGS sequence"/>
</dbReference>
<sequence length="139" mass="14629">MFPDQREAAEQLAARQAAAAAETGAAALPKLTGSIAESFEGSSYSTRTFKAGTEFYRAEGWGASAPGRFLGTDAVSTGAEAEAAYNIAMWGNPTQVMRTYQLTEDVTMYYGRVAGGEGNQALLVGSTPAQFSDKSPRGR</sequence>
<evidence type="ECO:0008006" key="3">
    <source>
        <dbReference type="Google" id="ProtNLM"/>
    </source>
</evidence>
<dbReference type="RefSeq" id="WP_234751617.1">
    <property type="nucleotide sequence ID" value="NZ_BAAAWN010000001.1"/>
</dbReference>
<gene>
    <name evidence="1" type="ORF">ACFFP1_16350</name>
</gene>
<proteinExistence type="predicted"/>
<evidence type="ECO:0000313" key="2">
    <source>
        <dbReference type="Proteomes" id="UP001589702"/>
    </source>
</evidence>
<dbReference type="EMBL" id="JBHMBC010000025">
    <property type="protein sequence ID" value="MFB9821066.1"/>
    <property type="molecule type" value="Genomic_DNA"/>
</dbReference>
<organism evidence="1 2">
    <name type="scientific">Arthrobacter ramosus</name>
    <dbReference type="NCBI Taxonomy" id="1672"/>
    <lineage>
        <taxon>Bacteria</taxon>
        <taxon>Bacillati</taxon>
        <taxon>Actinomycetota</taxon>
        <taxon>Actinomycetes</taxon>
        <taxon>Micrococcales</taxon>
        <taxon>Micrococcaceae</taxon>
        <taxon>Arthrobacter</taxon>
    </lineage>
</organism>